<accession>Q489L9</accession>
<gene>
    <name evidence="2" type="ordered locus">CPS_0487</name>
</gene>
<dbReference type="Proteomes" id="UP000000547">
    <property type="component" value="Chromosome"/>
</dbReference>
<name>Q489L9_COLP3</name>
<dbReference type="Pfam" id="PF00578">
    <property type="entry name" value="AhpC-TSA"/>
    <property type="match status" value="1"/>
</dbReference>
<sequence>MKRLMWVKTLLFTNVIFLISALLMGTLFISGLVQAEPVGNSSIEFSKIRFEQVTQERKGQKWLALLWSVDCPPCMKELALVQKLQQKQKNLAVVIINTDTEESSEQKRADIIKHFKLMNLKNFHFTQGQEAQQRYQVDPQWFGELPRSYFIDEQGKFHGKSGLIAEEFLTQWLLIL</sequence>
<feature type="domain" description="Thioredoxin" evidence="1">
    <location>
        <begin position="22"/>
        <end position="176"/>
    </location>
</feature>
<dbReference type="SUPFAM" id="SSF52833">
    <property type="entry name" value="Thioredoxin-like"/>
    <property type="match status" value="1"/>
</dbReference>
<dbReference type="GO" id="GO:0016209">
    <property type="term" value="F:antioxidant activity"/>
    <property type="evidence" value="ECO:0007669"/>
    <property type="project" value="InterPro"/>
</dbReference>
<dbReference type="InterPro" id="IPR036249">
    <property type="entry name" value="Thioredoxin-like_sf"/>
</dbReference>
<dbReference type="PROSITE" id="PS51352">
    <property type="entry name" value="THIOREDOXIN_2"/>
    <property type="match status" value="1"/>
</dbReference>
<evidence type="ECO:0000259" key="1">
    <source>
        <dbReference type="PROSITE" id="PS51352"/>
    </source>
</evidence>
<organism evidence="2 3">
    <name type="scientific">Colwellia psychrerythraea (strain 34H / ATCC BAA-681)</name>
    <name type="common">Vibrio psychroerythus</name>
    <dbReference type="NCBI Taxonomy" id="167879"/>
    <lineage>
        <taxon>Bacteria</taxon>
        <taxon>Pseudomonadati</taxon>
        <taxon>Pseudomonadota</taxon>
        <taxon>Gammaproteobacteria</taxon>
        <taxon>Alteromonadales</taxon>
        <taxon>Colwelliaceae</taxon>
        <taxon>Colwellia</taxon>
    </lineage>
</organism>
<dbReference type="AlphaFoldDB" id="Q489L9"/>
<dbReference type="GO" id="GO:0016491">
    <property type="term" value="F:oxidoreductase activity"/>
    <property type="evidence" value="ECO:0007669"/>
    <property type="project" value="InterPro"/>
</dbReference>
<dbReference type="InterPro" id="IPR013766">
    <property type="entry name" value="Thioredoxin_domain"/>
</dbReference>
<dbReference type="InterPro" id="IPR000866">
    <property type="entry name" value="AhpC/TSA"/>
</dbReference>
<dbReference type="KEGG" id="cps:CPS_0487"/>
<evidence type="ECO:0000313" key="3">
    <source>
        <dbReference type="Proteomes" id="UP000000547"/>
    </source>
</evidence>
<dbReference type="Gene3D" id="3.40.30.10">
    <property type="entry name" value="Glutaredoxin"/>
    <property type="match status" value="1"/>
</dbReference>
<dbReference type="HOGENOM" id="CLU_110678_0_0_6"/>
<protein>
    <recommendedName>
        <fullName evidence="1">Thioredoxin domain-containing protein</fullName>
    </recommendedName>
</protein>
<dbReference type="DNASU" id="3522471"/>
<reference evidence="2" key="1">
    <citation type="journal article" date="2005" name="Proc. Natl. Acad. Sci. U.S.A.">
        <title>The psychrophilic lifestyle as revealed by the genome sequence of Colwellia psychrerythraea 34H through genomic and proteomic analyses.</title>
        <authorList>
            <person name="Methe B.A."/>
            <person name="Nelson K.E."/>
            <person name="Deming J.W."/>
            <person name="Momen B."/>
            <person name="Melamud E."/>
            <person name="Zhang X."/>
            <person name="Moult J."/>
            <person name="Madupu R."/>
            <person name="Nelson W.C."/>
            <person name="Dodson R.J."/>
            <person name="Brinkac L.M."/>
            <person name="Daugherty S.C."/>
            <person name="Durkin A.S."/>
            <person name="DeBoy R.T."/>
            <person name="Kolonay J.F."/>
            <person name="Sullivan S.A."/>
            <person name="Zhou L."/>
            <person name="Davidsen T.M."/>
            <person name="Wu M."/>
            <person name="Huston A.L."/>
            <person name="Lewis M."/>
            <person name="Weaver B."/>
            <person name="Weidman J.F."/>
            <person name="Khouri H."/>
            <person name="Utterback T.R."/>
            <person name="Feldblyum T.V."/>
            <person name="Fraser C.M."/>
        </authorList>
    </citation>
    <scope>NUCLEOTIDE SEQUENCE [LARGE SCALE GENOMIC DNA]</scope>
    <source>
        <strain evidence="2">34H</strain>
    </source>
</reference>
<evidence type="ECO:0000313" key="2">
    <source>
        <dbReference type="EMBL" id="AAZ28212.1"/>
    </source>
</evidence>
<proteinExistence type="predicted"/>
<dbReference type="STRING" id="167879.CPS_0487"/>
<dbReference type="EMBL" id="CP000083">
    <property type="protein sequence ID" value="AAZ28212.1"/>
    <property type="molecule type" value="Genomic_DNA"/>
</dbReference>